<evidence type="ECO:0000313" key="2">
    <source>
        <dbReference type="Proteomes" id="UP000266677"/>
    </source>
</evidence>
<dbReference type="RefSeq" id="WP_120039813.1">
    <property type="nucleotide sequence ID" value="NZ_QZFU01000016.1"/>
</dbReference>
<dbReference type="OrthoDB" id="4380275at2"/>
<comment type="caution">
    <text evidence="1">The sequence shown here is derived from an EMBL/GenBank/DDBJ whole genome shotgun (WGS) entry which is preliminary data.</text>
</comment>
<protein>
    <submittedName>
        <fullName evidence="1">TIGR04338 family metallohydrolase</fullName>
    </submittedName>
</protein>
<sequence length="172" mass="18493">MAVPSRDGQRAKVYDAEQLVRTMFDRADEYGERTVEAYGSRLTLPVERRFAAVASVQTYVDAVLALNWVRAQWDRAAAPLRVRARAGSAAAHYESDAAMLAVPLSTGGTAWALREFVILHEVAHHLDPVPGAAAPHGPEFCGRYVELVDGIIGPEAALLLRTALLGCGAKVG</sequence>
<evidence type="ECO:0000313" key="1">
    <source>
        <dbReference type="EMBL" id="RJO76870.1"/>
    </source>
</evidence>
<dbReference type="InterPro" id="IPR027595">
    <property type="entry name" value="CHP04338"/>
</dbReference>
<organism evidence="1 2">
    <name type="scientific">Nocardia panacis</name>
    <dbReference type="NCBI Taxonomy" id="2340916"/>
    <lineage>
        <taxon>Bacteria</taxon>
        <taxon>Bacillati</taxon>
        <taxon>Actinomycetota</taxon>
        <taxon>Actinomycetes</taxon>
        <taxon>Mycobacteriales</taxon>
        <taxon>Nocardiaceae</taxon>
        <taxon>Nocardia</taxon>
    </lineage>
</organism>
<dbReference type="EMBL" id="QZFU01000016">
    <property type="protein sequence ID" value="RJO76870.1"/>
    <property type="molecule type" value="Genomic_DNA"/>
</dbReference>
<proteinExistence type="predicted"/>
<dbReference type="AlphaFoldDB" id="A0A3A4KAH7"/>
<reference evidence="1 2" key="1">
    <citation type="submission" date="2018-09" db="EMBL/GenBank/DDBJ databases">
        <title>YIM PH21274 draft genome.</title>
        <authorList>
            <person name="Miao C."/>
        </authorList>
    </citation>
    <scope>NUCLEOTIDE SEQUENCE [LARGE SCALE GENOMIC DNA]</scope>
    <source>
        <strain evidence="1 2">YIM PH 21724</strain>
    </source>
</reference>
<dbReference type="Proteomes" id="UP000266677">
    <property type="component" value="Unassembled WGS sequence"/>
</dbReference>
<dbReference type="GO" id="GO:0016787">
    <property type="term" value="F:hydrolase activity"/>
    <property type="evidence" value="ECO:0007669"/>
    <property type="project" value="UniProtKB-KW"/>
</dbReference>
<name>A0A3A4KAH7_9NOCA</name>
<dbReference type="NCBIfam" id="TIGR04338">
    <property type="entry name" value="HEXXH_Rv0185"/>
    <property type="match status" value="1"/>
</dbReference>
<keyword evidence="1" id="KW-0378">Hydrolase</keyword>
<accession>A0A3A4KAH7</accession>
<keyword evidence="2" id="KW-1185">Reference proteome</keyword>
<gene>
    <name evidence="1" type="ORF">D5S18_11670</name>
</gene>